<feature type="domain" description="PAS" evidence="10">
    <location>
        <begin position="1386"/>
        <end position="1456"/>
    </location>
</feature>
<feature type="domain" description="PAS" evidence="10">
    <location>
        <begin position="535"/>
        <end position="609"/>
    </location>
</feature>
<dbReference type="Gene3D" id="3.30.450.20">
    <property type="entry name" value="PAS domain"/>
    <property type="match status" value="13"/>
</dbReference>
<dbReference type="FunFam" id="3.30.450.20:FF:000155">
    <property type="entry name" value="Sensor histidine kinase TodS"/>
    <property type="match status" value="1"/>
</dbReference>
<name>K9WTZ1_9NOST</name>
<dbReference type="PATRIC" id="fig|56107.3.peg.1552"/>
<feature type="domain" description="PAC" evidence="11">
    <location>
        <begin position="1032"/>
        <end position="1084"/>
    </location>
</feature>
<keyword evidence="3" id="KW-0597">Phosphoprotein</keyword>
<dbReference type="eggNOG" id="COG0517">
    <property type="taxonomic scope" value="Bacteria"/>
</dbReference>
<dbReference type="EC" id="2.7.13.3" evidence="2"/>
<dbReference type="PROSITE" id="PS50112">
    <property type="entry name" value="PAS"/>
    <property type="match status" value="11"/>
</dbReference>
<sequence>MQALPQHLVLQSLESVIDFSPLTVAPETSVLDAIALMAMRGKGVLVKSASLILGCFTEQDMVQLVASGVDFSTAKISEVMSTAMTVKVSDFDDLASILSLLLQDQLRLVPVIDHQGQFVGTITAESICQAMAAATAANKGKYEQTEERLRLLESVVVNANDAIIITEAVIPEEPFGLRILYVNAAFTRMSGYAVGEVMGKTPRILQGEQTSRTQLAKIRAALQAGLPIRTELINYHKNGSTYWVEINVVPIKDQQGKITHFVAVQRDITARKQTEEALRSSEELFQQLTKNIPQVFFVRDAKQHNLYYISPAYEKIWGRSADRLYENPQNYYESIHPQDRDRYIEAIENLKLGKSFNEAYRIFRPNGEMRWISEKTFPVSNDRGEVYRFTGIAEDITEHQQAFEALQASATRLTLALEATNTIYWERNLNNDRILFLSMVGEPGKTQEISYAEYLSGIHPDDRQDVDHANSLAIANLGSLEVEYRVLIEGQPSEYKWLLTRAIVLRDSTGQPTRLIGVSVDITDRVQAEAAIAESERRFRAIFNGTFQFTALLTPEGIVLETNQTALEFGGLQPEDVAGHRFWETRWWSIAPQTQNQLKEAIAIAASGEFVRYEVDALGADQTVRTVDFSLKPLTDETGLVMLLIAEGRDISDLKQAQADIQQANLELEMRVAERTIALEQINHQLVSEISDRQMVEAQLRQSQKMLQLIMDTIPHSIFWKDIDSVFLGCNRNFAKMAGFDNLEDIVGKTDYDLRFSQEEAHFYYSCDAEVMKTNTPQYQIITPQQQADGSQIWLETNKVPLHNTEGNVVGMLGTLENITARKQAQAALEKSEERFRFLAESIPQKVWITQANGSIEYVNQRTLDFFACNQEQIFGWEWHQWVHAEDQPRYMALWQKSIVTGTPLEIECRLLRGGDKNYLWHLIRALPLRDRQGKILNWFGTNTDIDDRVSAEVALRESERRYHTIATISPVGLFRTDAQGNCLYVNDRWSEITGLKKHQSAGVGWLAAIHPEDRERVIAEWHQAVSQNLLFRSEYRFQRPDGSLSWVFGQAVAERTDRGQAIAYIGTITDISQQQAALQERQRAEAALAERVRLADFRADVDAVLTQNENLESMMRGCTEALVKHLDATVARIWTLNKDEKVLELQVSSGIYTHIDDTHSRIPIGQFKIGLISQFGFAELSNTVQDDSPISNQEWAKQEGIIANACYPLIVEGETLGVIAMYCRQALTESTFKALLIAADAIAIGIKRKQTEAALQDSEERFRNLVEASSDWVWEVDENAVYTYVSPKVRDILGYEAEAVLGKTPLDFMPPEKLSIVAHAFTTVFATPQPFQCLENIQIHQHGHLVVLETSGVPVFDSEGTFRGYRGMSRDITQRQQEAAALRETQQQLQAILDNSPAVIYALDTQSRFMLVNRQYEKLFNITQEQIAGKSLYDVFLREFADKFMVNNHQVIAGGIPIETEEVAPHQDGLHTYLTVKFPLKDAHGVTYAVGGISTDITDRKRADEELRHSEECFRLLVEGVKDYAIYMLDPQGRVMSWNSGAECMTGYQAAEIIGQNFSCFFLPEEIAQALPKQQLELAAADGRCECESVFLRKDGSQFWANCILTALRDQTGKLRGFSKVTRDITERKLVEESLLRFRKAIESSSDAISMADITGEGIYVNPAFIELFQYTLEELQVAGGITVIFQKPQEHQKILATIQRGESWRGEVTMQTRCSQILQIYLRSDAIKDATGKIVGKVNIYTDITQRKQAEESLRLRDRAIAASRHGIVITDVTIPDKPLIYVNSAFERMTGYTAAEVIGQNCRLLQGADISQPELTYLRAAVQSGKDCTVILRNYRKDGSLFWNELNISPVYDTDGELTHYIGIQTDITERKQAETALLISQQRLQYLLSSSPAVIYTCKTSSNFGSIFVSENVTAMMGYEAREFVEDSNFWFSHIHPEDSPQVLAKLSKVLEVGSYSLEYRFLHQDNTYRWIYDQGKVVRDEIGNPLELVGYWADITNRKQLEQELRVALDKQKELNELKSRFVSMTSHEFRTPLSTILSSSELLEHYSHKWTQEKQLTHLHRIQTAVKRMTEMLNDVLVIGKVEAGRLEYRPTHFDLVEYCRQLVEEMQMNLSNHNLISFTSDYESMPCCMDDKLLGHILSNLLSNAIKYSPDSSTGKFTLTCQDGRAVLEIQDQGIGIPEEDLPRLFESFHRARNVGNILGTGLGLAIVKNCVEIHQGDIFVISTLGVGTKFTVNLPLNNSIQTEDDYAQDFSN</sequence>
<dbReference type="Pfam" id="PF08447">
    <property type="entry name" value="PAS_3"/>
    <property type="match status" value="4"/>
</dbReference>
<feature type="domain" description="PAC" evidence="11">
    <location>
        <begin position="1457"/>
        <end position="1510"/>
    </location>
</feature>
<dbReference type="InterPro" id="IPR052162">
    <property type="entry name" value="Sensor_kinase/Photoreceptor"/>
</dbReference>
<dbReference type="eggNOG" id="COG4191">
    <property type="taxonomic scope" value="Bacteria"/>
</dbReference>
<dbReference type="PANTHER" id="PTHR43304">
    <property type="entry name" value="PHYTOCHROME-LIKE PROTEIN CPH1"/>
    <property type="match status" value="1"/>
</dbReference>
<proteinExistence type="predicted"/>
<dbReference type="PROSITE" id="PS50113">
    <property type="entry name" value="PAC"/>
    <property type="match status" value="13"/>
</dbReference>
<evidence type="ECO:0000256" key="6">
    <source>
        <dbReference type="ARBA" id="ARBA00023012"/>
    </source>
</evidence>
<dbReference type="Pfam" id="PF13426">
    <property type="entry name" value="PAS_9"/>
    <property type="match status" value="4"/>
</dbReference>
<dbReference type="eggNOG" id="COG2205">
    <property type="taxonomic scope" value="Bacteria"/>
</dbReference>
<feature type="domain" description="PAC" evidence="11">
    <location>
        <begin position="1829"/>
        <end position="1883"/>
    </location>
</feature>
<dbReference type="PRINTS" id="PR00344">
    <property type="entry name" value="BCTRLSENSOR"/>
</dbReference>
<feature type="domain" description="PAS" evidence="10">
    <location>
        <begin position="1511"/>
        <end position="1584"/>
    </location>
</feature>
<dbReference type="SMART" id="SM00387">
    <property type="entry name" value="HATPase_c"/>
    <property type="match status" value="1"/>
</dbReference>
<dbReference type="InterPro" id="IPR003018">
    <property type="entry name" value="GAF"/>
</dbReference>
<dbReference type="PROSITE" id="PS51371">
    <property type="entry name" value="CBS"/>
    <property type="match status" value="1"/>
</dbReference>
<gene>
    <name evidence="13" type="ORF">Cylst_1369</name>
</gene>
<dbReference type="InterPro" id="IPR005467">
    <property type="entry name" value="His_kinase_dom"/>
</dbReference>
<dbReference type="STRING" id="56107.Cylst_1369"/>
<dbReference type="SMART" id="SM00091">
    <property type="entry name" value="PAS"/>
    <property type="match status" value="13"/>
</dbReference>
<dbReference type="HOGENOM" id="CLU_000445_114_18_3"/>
<dbReference type="Gene3D" id="3.30.450.40">
    <property type="match status" value="1"/>
</dbReference>
<evidence type="ECO:0000256" key="1">
    <source>
        <dbReference type="ARBA" id="ARBA00000085"/>
    </source>
</evidence>
<dbReference type="InterPro" id="IPR029016">
    <property type="entry name" value="GAF-like_dom_sf"/>
</dbReference>
<dbReference type="InterPro" id="IPR036890">
    <property type="entry name" value="HATPase_C_sf"/>
</dbReference>
<dbReference type="SMART" id="SM00388">
    <property type="entry name" value="HisKA"/>
    <property type="match status" value="1"/>
</dbReference>
<evidence type="ECO:0000259" key="9">
    <source>
        <dbReference type="PROSITE" id="PS50109"/>
    </source>
</evidence>
<dbReference type="InterPro" id="IPR003661">
    <property type="entry name" value="HisK_dim/P_dom"/>
</dbReference>
<dbReference type="InterPro" id="IPR004358">
    <property type="entry name" value="Sig_transdc_His_kin-like_C"/>
</dbReference>
<evidence type="ECO:0000256" key="2">
    <source>
        <dbReference type="ARBA" id="ARBA00012438"/>
    </source>
</evidence>
<dbReference type="eggNOG" id="COG2202">
    <property type="taxonomic scope" value="Bacteria"/>
</dbReference>
<feature type="domain" description="PAC" evidence="11">
    <location>
        <begin position="775"/>
        <end position="831"/>
    </location>
</feature>
<dbReference type="RefSeq" id="WP_015206914.1">
    <property type="nucleotide sequence ID" value="NC_019757.1"/>
</dbReference>
<feature type="domain" description="PAS" evidence="10">
    <location>
        <begin position="176"/>
        <end position="225"/>
    </location>
</feature>
<dbReference type="Proteomes" id="UP000010475">
    <property type="component" value="Chromosome"/>
</dbReference>
<dbReference type="CDD" id="cd00082">
    <property type="entry name" value="HisKA"/>
    <property type="match status" value="1"/>
</dbReference>
<comment type="function">
    <text evidence="7">Photoreceptor which exists in two forms that are reversibly interconvertible by light: the R form that absorbs maximally in the red region of the spectrum and the FR form that absorbs maximally in the far-red region.</text>
</comment>
<keyword evidence="14" id="KW-1185">Reference proteome</keyword>
<dbReference type="SUPFAM" id="SSF55785">
    <property type="entry name" value="PYP-like sensor domain (PAS domain)"/>
    <property type="match status" value="13"/>
</dbReference>
<dbReference type="Gene3D" id="3.10.580.10">
    <property type="entry name" value="CBS-domain"/>
    <property type="match status" value="1"/>
</dbReference>
<keyword evidence="5" id="KW-0418">Kinase</keyword>
<feature type="domain" description="PAC" evidence="11">
    <location>
        <begin position="611"/>
        <end position="663"/>
    </location>
</feature>
<feature type="domain" description="Histidine kinase" evidence="9">
    <location>
        <begin position="2030"/>
        <end position="2246"/>
    </location>
</feature>
<dbReference type="InterPro" id="IPR000014">
    <property type="entry name" value="PAS"/>
</dbReference>
<feature type="domain" description="PAC" evidence="11">
    <location>
        <begin position="226"/>
        <end position="280"/>
    </location>
</feature>
<dbReference type="SMART" id="SM00086">
    <property type="entry name" value="PAC"/>
    <property type="match status" value="12"/>
</dbReference>
<dbReference type="NCBIfam" id="TIGR00229">
    <property type="entry name" value="sensory_box"/>
    <property type="match status" value="12"/>
</dbReference>
<evidence type="ECO:0000256" key="7">
    <source>
        <dbReference type="ARBA" id="ARBA00055745"/>
    </source>
</evidence>
<evidence type="ECO:0000256" key="8">
    <source>
        <dbReference type="PROSITE-ProRule" id="PRU00703"/>
    </source>
</evidence>
<dbReference type="KEGG" id="csg:Cylst_1369"/>
<dbReference type="InterPro" id="IPR013655">
    <property type="entry name" value="PAS_fold_3"/>
</dbReference>
<organism evidence="13 14">
    <name type="scientific">Cylindrospermum stagnale PCC 7417</name>
    <dbReference type="NCBI Taxonomy" id="56107"/>
    <lineage>
        <taxon>Bacteria</taxon>
        <taxon>Bacillati</taxon>
        <taxon>Cyanobacteriota</taxon>
        <taxon>Cyanophyceae</taxon>
        <taxon>Nostocales</taxon>
        <taxon>Nostocaceae</taxon>
        <taxon>Cylindrospermum</taxon>
    </lineage>
</organism>
<feature type="domain" description="PAS" evidence="10">
    <location>
        <begin position="1782"/>
        <end position="1817"/>
    </location>
</feature>
<evidence type="ECO:0000256" key="4">
    <source>
        <dbReference type="ARBA" id="ARBA00022679"/>
    </source>
</evidence>
<dbReference type="InterPro" id="IPR036097">
    <property type="entry name" value="HisK_dim/P_sf"/>
</dbReference>
<feature type="domain" description="PAS" evidence="10">
    <location>
        <begin position="1884"/>
        <end position="1958"/>
    </location>
</feature>
<feature type="domain" description="PAS" evidence="10">
    <location>
        <begin position="1259"/>
        <end position="1329"/>
    </location>
</feature>
<feature type="domain" description="PAC" evidence="11">
    <location>
        <begin position="480"/>
        <end position="534"/>
    </location>
</feature>
<dbReference type="Gene3D" id="1.10.287.130">
    <property type="match status" value="1"/>
</dbReference>
<dbReference type="InterPro" id="IPR000644">
    <property type="entry name" value="CBS_dom"/>
</dbReference>
<dbReference type="OrthoDB" id="453200at2"/>
<dbReference type="Pfam" id="PF00571">
    <property type="entry name" value="CBS"/>
    <property type="match status" value="1"/>
</dbReference>
<protein>
    <recommendedName>
        <fullName evidence="2">histidine kinase</fullName>
        <ecNumber evidence="2">2.7.13.3</ecNumber>
    </recommendedName>
</protein>
<dbReference type="InterPro" id="IPR035965">
    <property type="entry name" value="PAS-like_dom_sf"/>
</dbReference>
<dbReference type="PROSITE" id="PS50109">
    <property type="entry name" value="HIS_KIN"/>
    <property type="match status" value="1"/>
</dbReference>
<dbReference type="Gene3D" id="3.30.565.10">
    <property type="entry name" value="Histidine kinase-like ATPase, C-terminal domain"/>
    <property type="match status" value="1"/>
</dbReference>
<dbReference type="eggNOG" id="COG5002">
    <property type="taxonomic scope" value="Bacteria"/>
</dbReference>
<evidence type="ECO:0000313" key="13">
    <source>
        <dbReference type="EMBL" id="AFZ23658.1"/>
    </source>
</evidence>
<feature type="domain" description="PAS" evidence="10">
    <location>
        <begin position="959"/>
        <end position="1029"/>
    </location>
</feature>
<dbReference type="SUPFAM" id="SSF55781">
    <property type="entry name" value="GAF domain-like"/>
    <property type="match status" value="1"/>
</dbReference>
<dbReference type="CDD" id="cd00130">
    <property type="entry name" value="PAS"/>
    <property type="match status" value="12"/>
</dbReference>
<keyword evidence="6" id="KW-0902">Two-component regulatory system</keyword>
<evidence type="ECO:0000259" key="10">
    <source>
        <dbReference type="PROSITE" id="PS50112"/>
    </source>
</evidence>
<dbReference type="PANTHER" id="PTHR43304:SF1">
    <property type="entry name" value="PAC DOMAIN-CONTAINING PROTEIN"/>
    <property type="match status" value="1"/>
</dbReference>
<dbReference type="InterPro" id="IPR003594">
    <property type="entry name" value="HATPase_dom"/>
</dbReference>
<comment type="catalytic activity">
    <reaction evidence="1">
        <text>ATP + protein L-histidine = ADP + protein N-phospho-L-histidine.</text>
        <dbReference type="EC" id="2.7.13.3"/>
    </reaction>
</comment>
<reference evidence="13 14" key="1">
    <citation type="submission" date="2012-06" db="EMBL/GenBank/DDBJ databases">
        <title>Finished chromosome of genome of Cylindrospermum stagnale PCC 7417.</title>
        <authorList>
            <consortium name="US DOE Joint Genome Institute"/>
            <person name="Gugger M."/>
            <person name="Coursin T."/>
            <person name="Rippka R."/>
            <person name="Tandeau De Marsac N."/>
            <person name="Huntemann M."/>
            <person name="Wei C.-L."/>
            <person name="Han J."/>
            <person name="Detter J.C."/>
            <person name="Han C."/>
            <person name="Tapia R."/>
            <person name="Chen A."/>
            <person name="Kyrpides N."/>
            <person name="Mavromatis K."/>
            <person name="Markowitz V."/>
            <person name="Szeto E."/>
            <person name="Ivanova N."/>
            <person name="Pagani I."/>
            <person name="Pati A."/>
            <person name="Goodwin L."/>
            <person name="Nordberg H.P."/>
            <person name="Cantor M.N."/>
            <person name="Hua S.X."/>
            <person name="Woyke T."/>
            <person name="Kerfeld C.A."/>
        </authorList>
    </citation>
    <scope>NUCLEOTIDE SEQUENCE [LARGE SCALE GENOMIC DNA]</scope>
    <source>
        <strain evidence="13 14">PCC 7417</strain>
    </source>
</reference>
<evidence type="ECO:0000259" key="12">
    <source>
        <dbReference type="PROSITE" id="PS51371"/>
    </source>
</evidence>
<dbReference type="SMART" id="SM00065">
    <property type="entry name" value="GAF"/>
    <property type="match status" value="1"/>
</dbReference>
<accession>K9WTZ1</accession>
<dbReference type="eggNOG" id="COG2203">
    <property type="taxonomic scope" value="Bacteria"/>
</dbReference>
<evidence type="ECO:0000313" key="14">
    <source>
        <dbReference type="Proteomes" id="UP000010475"/>
    </source>
</evidence>
<dbReference type="InterPro" id="IPR001610">
    <property type="entry name" value="PAC"/>
</dbReference>
<feature type="domain" description="PAS" evidence="10">
    <location>
        <begin position="832"/>
        <end position="902"/>
    </location>
</feature>
<dbReference type="eggNOG" id="COG3829">
    <property type="taxonomic scope" value="Bacteria"/>
</dbReference>
<dbReference type="InterPro" id="IPR013656">
    <property type="entry name" value="PAS_4"/>
</dbReference>
<feature type="domain" description="PAC" evidence="11">
    <location>
        <begin position="1706"/>
        <end position="1758"/>
    </location>
</feature>
<dbReference type="FunFam" id="3.30.565.10:FF:000006">
    <property type="entry name" value="Sensor histidine kinase WalK"/>
    <property type="match status" value="1"/>
</dbReference>
<evidence type="ECO:0000256" key="5">
    <source>
        <dbReference type="ARBA" id="ARBA00022777"/>
    </source>
</evidence>
<feature type="domain" description="PAC" evidence="11">
    <location>
        <begin position="905"/>
        <end position="958"/>
    </location>
</feature>
<keyword evidence="4" id="KW-0808">Transferase</keyword>
<dbReference type="Pfam" id="PF13185">
    <property type="entry name" value="GAF_2"/>
    <property type="match status" value="1"/>
</dbReference>
<dbReference type="Pfam" id="PF00512">
    <property type="entry name" value="HisKA"/>
    <property type="match status" value="1"/>
</dbReference>
<dbReference type="InterPro" id="IPR046342">
    <property type="entry name" value="CBS_dom_sf"/>
</dbReference>
<feature type="domain" description="PAC" evidence="11">
    <location>
        <begin position="1586"/>
        <end position="1638"/>
    </location>
</feature>
<evidence type="ECO:0000259" key="11">
    <source>
        <dbReference type="PROSITE" id="PS50113"/>
    </source>
</evidence>
<dbReference type="CDD" id="cd00075">
    <property type="entry name" value="HATPase"/>
    <property type="match status" value="1"/>
</dbReference>
<dbReference type="SUPFAM" id="SSF55874">
    <property type="entry name" value="ATPase domain of HSP90 chaperone/DNA topoisomerase II/histidine kinase"/>
    <property type="match status" value="1"/>
</dbReference>
<dbReference type="Pfam" id="PF02518">
    <property type="entry name" value="HATPase_c"/>
    <property type="match status" value="1"/>
</dbReference>
<dbReference type="Pfam" id="PF08448">
    <property type="entry name" value="PAS_4"/>
    <property type="match status" value="5"/>
</dbReference>
<feature type="domain" description="PAC" evidence="11">
    <location>
        <begin position="1960"/>
        <end position="2012"/>
    </location>
</feature>
<feature type="domain" description="PAC" evidence="11">
    <location>
        <begin position="356"/>
        <end position="408"/>
    </location>
</feature>
<dbReference type="GO" id="GO:0000155">
    <property type="term" value="F:phosphorelay sensor kinase activity"/>
    <property type="evidence" value="ECO:0007669"/>
    <property type="project" value="InterPro"/>
</dbReference>
<dbReference type="EMBL" id="CP003642">
    <property type="protein sequence ID" value="AFZ23658.1"/>
    <property type="molecule type" value="Genomic_DNA"/>
</dbReference>
<evidence type="ECO:0000256" key="3">
    <source>
        <dbReference type="ARBA" id="ARBA00022553"/>
    </source>
</evidence>
<dbReference type="SUPFAM" id="SSF47384">
    <property type="entry name" value="Homodimeric domain of signal transducing histidine kinase"/>
    <property type="match status" value="1"/>
</dbReference>
<feature type="domain" description="PAS" evidence="10">
    <location>
        <begin position="1635"/>
        <end position="1677"/>
    </location>
</feature>
<dbReference type="FunFam" id="3.30.450.20:FF:000099">
    <property type="entry name" value="Sensory box sensor histidine kinase"/>
    <property type="match status" value="2"/>
</dbReference>
<dbReference type="InterPro" id="IPR000700">
    <property type="entry name" value="PAS-assoc_C"/>
</dbReference>
<dbReference type="SUPFAM" id="SSF54631">
    <property type="entry name" value="CBS-domain pair"/>
    <property type="match status" value="1"/>
</dbReference>
<feature type="domain" description="PAS" evidence="10">
    <location>
        <begin position="281"/>
        <end position="354"/>
    </location>
</feature>
<feature type="domain" description="PAC" evidence="11">
    <location>
        <begin position="1333"/>
        <end position="1385"/>
    </location>
</feature>
<feature type="domain" description="CBS" evidence="12">
    <location>
        <begin position="80"/>
        <end position="137"/>
    </location>
</feature>
<keyword evidence="8" id="KW-0129">CBS domain</keyword>